<feature type="compositionally biased region" description="Basic and acidic residues" evidence="1">
    <location>
        <begin position="646"/>
        <end position="664"/>
    </location>
</feature>
<reference evidence="2" key="1">
    <citation type="submission" date="2022-06" db="EMBL/GenBank/DDBJ databases">
        <title>Complete genome sequences of two strains of the flax pathogen Septoria linicola.</title>
        <authorList>
            <person name="Lapalu N."/>
            <person name="Simon A."/>
            <person name="Demenou B."/>
            <person name="Paumier D."/>
            <person name="Guillot M.-P."/>
            <person name="Gout L."/>
            <person name="Valade R."/>
        </authorList>
    </citation>
    <scope>NUCLEOTIDE SEQUENCE</scope>
    <source>
        <strain evidence="2">SE15195</strain>
    </source>
</reference>
<organism evidence="2 3">
    <name type="scientific">Septoria linicola</name>
    <dbReference type="NCBI Taxonomy" id="215465"/>
    <lineage>
        <taxon>Eukaryota</taxon>
        <taxon>Fungi</taxon>
        <taxon>Dikarya</taxon>
        <taxon>Ascomycota</taxon>
        <taxon>Pezizomycotina</taxon>
        <taxon>Dothideomycetes</taxon>
        <taxon>Dothideomycetidae</taxon>
        <taxon>Mycosphaerellales</taxon>
        <taxon>Mycosphaerellaceae</taxon>
        <taxon>Septoria</taxon>
    </lineage>
</organism>
<evidence type="ECO:0000313" key="2">
    <source>
        <dbReference type="EMBL" id="USW54507.1"/>
    </source>
</evidence>
<feature type="region of interest" description="Disordered" evidence="1">
    <location>
        <begin position="571"/>
        <end position="591"/>
    </location>
</feature>
<dbReference type="OrthoDB" id="2537141at2759"/>
<protein>
    <submittedName>
        <fullName evidence="2">Uncharacterized protein</fullName>
    </submittedName>
</protein>
<feature type="compositionally biased region" description="Polar residues" evidence="1">
    <location>
        <begin position="163"/>
        <end position="179"/>
    </location>
</feature>
<name>A0A9Q9AZ35_9PEZI</name>
<feature type="compositionally biased region" description="Basic residues" evidence="1">
    <location>
        <begin position="141"/>
        <end position="153"/>
    </location>
</feature>
<feature type="compositionally biased region" description="Basic and acidic residues" evidence="1">
    <location>
        <begin position="77"/>
        <end position="89"/>
    </location>
</feature>
<sequence>MDIGEWLQNTADREPPEEQDHPSLPDLPQLHSRARRPASPDDQQKKKRACGDRHSKGAQRGHHLRGERNQRPAHFSSSDRIRHAAKEAVDSSSDSSSQQSDSSVSGQAREPVKAFERRARRKTRPDRYQAKTKKVREDRARKPRAKSKQRKNHRNADGARTTGLVQSFQLKNGPKNNRLTLRPEASIGIFNHGRASAPIAASGPGLPDLVFNEMKFLSKSKGARDHPGANEAPKQSKKSRKELREEEISAYFRNVTTERRAEQSRRHDHLPGADVQVRPAVETCQSTEHSAQLRNPVELPGKPFLGFGSRGVAHADTVGRSSYTWSESMAPEQQVPTKRSHSVHLEPPSPARPIARNFSRLSHNSSMSLPRQHTVAIQEPDRNIHAGQPRMVQRHGATYHEAVPYLESALGSTTSIGRQRRSTETPHAAVHYDDLGSDGYHTSDILVLREMHNIQNRSSSLRQRRSVSHHSAGKENQDPVTSTPASETLRDALNAVSRPPQMAYSSSRRESPGIMAAPIAQAWPEMTDIKHPTDPSQYVDKYGRPLLVELPRPQVPQRGFSRAGQNRMIESQQPPHRGSATTSNGQGLPTATQLASYPTRREEWVAVDTAFAGEGNETLWQGTQDGHLNISSRQAEEPVRRIADDTAPDLHHDGRSGTLHHTENNEMYFEQPPELLEDAMTWTEPCLMQMQDGGDFHEDEYDIRSCVDRANVPGTMAGFWRPNMLY</sequence>
<proteinExistence type="predicted"/>
<feature type="region of interest" description="Disordered" evidence="1">
    <location>
        <begin position="220"/>
        <end position="245"/>
    </location>
</feature>
<feature type="compositionally biased region" description="Basic and acidic residues" evidence="1">
    <location>
        <begin position="125"/>
        <end position="140"/>
    </location>
</feature>
<feature type="region of interest" description="Disordered" evidence="1">
    <location>
        <begin position="1"/>
        <end position="179"/>
    </location>
</feature>
<dbReference type="EMBL" id="CP099423">
    <property type="protein sequence ID" value="USW54507.1"/>
    <property type="molecule type" value="Genomic_DNA"/>
</dbReference>
<accession>A0A9Q9AZ35</accession>
<feature type="compositionally biased region" description="Basic and acidic residues" evidence="1">
    <location>
        <begin position="11"/>
        <end position="23"/>
    </location>
</feature>
<evidence type="ECO:0000256" key="1">
    <source>
        <dbReference type="SAM" id="MobiDB-lite"/>
    </source>
</evidence>
<dbReference type="Proteomes" id="UP001056384">
    <property type="component" value="Chromosome 6"/>
</dbReference>
<feature type="region of interest" description="Disordered" evidence="1">
    <location>
        <begin position="456"/>
        <end position="485"/>
    </location>
</feature>
<evidence type="ECO:0000313" key="3">
    <source>
        <dbReference type="Proteomes" id="UP001056384"/>
    </source>
</evidence>
<gene>
    <name evidence="2" type="ORF">Slin15195_G078260</name>
</gene>
<feature type="compositionally biased region" description="Low complexity" evidence="1">
    <location>
        <begin position="90"/>
        <end position="105"/>
    </location>
</feature>
<feature type="region of interest" description="Disordered" evidence="1">
    <location>
        <begin position="646"/>
        <end position="665"/>
    </location>
</feature>
<keyword evidence="3" id="KW-1185">Reference proteome</keyword>
<dbReference type="AlphaFoldDB" id="A0A9Q9AZ35"/>
<feature type="compositionally biased region" description="Basic and acidic residues" evidence="1">
    <location>
        <begin position="38"/>
        <end position="55"/>
    </location>
</feature>